<dbReference type="Proteomes" id="UP000077868">
    <property type="component" value="Chromosome"/>
</dbReference>
<dbReference type="AlphaFoldDB" id="A0A1A9GNN1"/>
<feature type="domain" description="HTH tetR-type" evidence="5">
    <location>
        <begin position="23"/>
        <end position="83"/>
    </location>
</feature>
<evidence type="ECO:0000256" key="3">
    <source>
        <dbReference type="ARBA" id="ARBA00023163"/>
    </source>
</evidence>
<name>A0A1A9GNN1_9ACTN</name>
<dbReference type="InterPro" id="IPR036271">
    <property type="entry name" value="Tet_transcr_reg_TetR-rel_C_sf"/>
</dbReference>
<dbReference type="SUPFAM" id="SSF46689">
    <property type="entry name" value="Homeodomain-like"/>
    <property type="match status" value="1"/>
</dbReference>
<dbReference type="InterPro" id="IPR001647">
    <property type="entry name" value="HTH_TetR"/>
</dbReference>
<evidence type="ECO:0000256" key="4">
    <source>
        <dbReference type="PROSITE-ProRule" id="PRU00335"/>
    </source>
</evidence>
<keyword evidence="7" id="KW-1185">Reference proteome</keyword>
<dbReference type="PATRIC" id="fig|1300347.3.peg.3541"/>
<dbReference type="Gene3D" id="1.10.10.60">
    <property type="entry name" value="Homeodomain-like"/>
    <property type="match status" value="1"/>
</dbReference>
<dbReference type="GO" id="GO:0003700">
    <property type="term" value="F:DNA-binding transcription factor activity"/>
    <property type="evidence" value="ECO:0007669"/>
    <property type="project" value="TreeGrafter"/>
</dbReference>
<dbReference type="PROSITE" id="PS50977">
    <property type="entry name" value="HTH_TETR_2"/>
    <property type="match status" value="1"/>
</dbReference>
<evidence type="ECO:0000256" key="1">
    <source>
        <dbReference type="ARBA" id="ARBA00023015"/>
    </source>
</evidence>
<dbReference type="KEGG" id="ndk:I601_3531"/>
<dbReference type="PANTHER" id="PTHR30055">
    <property type="entry name" value="HTH-TYPE TRANSCRIPTIONAL REGULATOR RUTR"/>
    <property type="match status" value="1"/>
</dbReference>
<keyword evidence="1" id="KW-0805">Transcription regulation</keyword>
<reference evidence="6 7" key="1">
    <citation type="submission" date="2016-03" db="EMBL/GenBank/DDBJ databases">
        <title>Complete genome sequence of a soil Actinobacterium, Nocardioides dokdonensis FR1436.</title>
        <authorList>
            <person name="Kwon S.-K."/>
            <person name="Kim K."/>
            <person name="Kim J.F."/>
        </authorList>
    </citation>
    <scope>NUCLEOTIDE SEQUENCE [LARGE SCALE GENOMIC DNA]</scope>
    <source>
        <strain evidence="6 7">FR1436</strain>
    </source>
</reference>
<sequence>MLTMATRAPQTDGRRSAAAARRRAREAEILAATRALFDERGLRDAQIEDIARAVGINRAIVYRHFTGKEELFALTLVGYLDEMRLDLEAAAAASTEPKERLAAVVGAFVDYSLEHPAFVDCAQALMRRSGPELLDEISESALYRLGRAISTALATLSGALEDGVASGDFTVTDPTLLANTLYASGLGALQLARVGILVKEAAPGVPTVGEISPQQVREYLVASALALATLEIS</sequence>
<keyword evidence="3" id="KW-0804">Transcription</keyword>
<dbReference type="Pfam" id="PF00440">
    <property type="entry name" value="TetR_N"/>
    <property type="match status" value="1"/>
</dbReference>
<keyword evidence="2 4" id="KW-0238">DNA-binding</keyword>
<dbReference type="EMBL" id="CP015079">
    <property type="protein sequence ID" value="ANH39937.1"/>
    <property type="molecule type" value="Genomic_DNA"/>
</dbReference>
<dbReference type="InterPro" id="IPR009057">
    <property type="entry name" value="Homeodomain-like_sf"/>
</dbReference>
<evidence type="ECO:0000313" key="7">
    <source>
        <dbReference type="Proteomes" id="UP000077868"/>
    </source>
</evidence>
<protein>
    <submittedName>
        <fullName evidence="6">HTH-type transcriptional repressor KstR2</fullName>
    </submittedName>
</protein>
<evidence type="ECO:0000313" key="6">
    <source>
        <dbReference type="EMBL" id="ANH39937.1"/>
    </source>
</evidence>
<dbReference type="Gene3D" id="1.10.357.10">
    <property type="entry name" value="Tetracycline Repressor, domain 2"/>
    <property type="match status" value="1"/>
</dbReference>
<accession>A0A1A9GNN1</accession>
<dbReference type="GO" id="GO:0000976">
    <property type="term" value="F:transcription cis-regulatory region binding"/>
    <property type="evidence" value="ECO:0007669"/>
    <property type="project" value="TreeGrafter"/>
</dbReference>
<dbReference type="PANTHER" id="PTHR30055:SF234">
    <property type="entry name" value="HTH-TYPE TRANSCRIPTIONAL REGULATOR BETI"/>
    <property type="match status" value="1"/>
</dbReference>
<evidence type="ECO:0000259" key="5">
    <source>
        <dbReference type="PROSITE" id="PS50977"/>
    </source>
</evidence>
<dbReference type="STRING" id="1300347.I601_3531"/>
<feature type="DNA-binding region" description="H-T-H motif" evidence="4">
    <location>
        <begin position="46"/>
        <end position="65"/>
    </location>
</feature>
<evidence type="ECO:0000256" key="2">
    <source>
        <dbReference type="ARBA" id="ARBA00023125"/>
    </source>
</evidence>
<proteinExistence type="predicted"/>
<organism evidence="6 7">
    <name type="scientific">Nocardioides dokdonensis FR1436</name>
    <dbReference type="NCBI Taxonomy" id="1300347"/>
    <lineage>
        <taxon>Bacteria</taxon>
        <taxon>Bacillati</taxon>
        <taxon>Actinomycetota</taxon>
        <taxon>Actinomycetes</taxon>
        <taxon>Propionibacteriales</taxon>
        <taxon>Nocardioidaceae</taxon>
        <taxon>Nocardioides</taxon>
    </lineage>
</organism>
<dbReference type="InterPro" id="IPR050109">
    <property type="entry name" value="HTH-type_TetR-like_transc_reg"/>
</dbReference>
<dbReference type="SUPFAM" id="SSF48498">
    <property type="entry name" value="Tetracyclin repressor-like, C-terminal domain"/>
    <property type="match status" value="1"/>
</dbReference>
<gene>
    <name evidence="6" type="primary">kstR2_11</name>
    <name evidence="6" type="ORF">I601_3531</name>
</gene>
<dbReference type="PRINTS" id="PR00455">
    <property type="entry name" value="HTHTETR"/>
</dbReference>